<sequence length="140" mass="15564">MSQELYSVEQVAEQLGLHVRTVRNYVREGRLKAVRIGKQYRIAAEDLAAFTGQPDRPLRTQRHTDVSSVVQIEGIDATKAARVAAMVLGWAKTRDQGDQPMRIDTMHDPNRDCLKIVVLGGLSSSAEVLRLITELVEGKP</sequence>
<name>A0ABR6BN38_9PSEU</name>
<gene>
    <name evidence="2" type="ORF">BC739_005244</name>
</gene>
<protein>
    <submittedName>
        <fullName evidence="2">Excisionase family DNA binding protein</fullName>
    </submittedName>
</protein>
<dbReference type="InterPro" id="IPR009061">
    <property type="entry name" value="DNA-bd_dom_put_sf"/>
</dbReference>
<dbReference type="RefSeq" id="WP_025356875.1">
    <property type="nucleotide sequence ID" value="NZ_BAAABQ010000030.1"/>
</dbReference>
<feature type="domain" description="Helix-turn-helix" evidence="1">
    <location>
        <begin position="5"/>
        <end position="50"/>
    </location>
</feature>
<dbReference type="SUPFAM" id="SSF46955">
    <property type="entry name" value="Putative DNA-binding domain"/>
    <property type="match status" value="1"/>
</dbReference>
<comment type="caution">
    <text evidence="2">The sequence shown here is derived from an EMBL/GenBank/DDBJ whole genome shotgun (WGS) entry which is preliminary data.</text>
</comment>
<dbReference type="Proteomes" id="UP000517916">
    <property type="component" value="Unassembled WGS sequence"/>
</dbReference>
<evidence type="ECO:0000313" key="3">
    <source>
        <dbReference type="Proteomes" id="UP000517916"/>
    </source>
</evidence>
<proteinExistence type="predicted"/>
<accession>A0ABR6BN38</accession>
<dbReference type="NCBIfam" id="TIGR01764">
    <property type="entry name" value="excise"/>
    <property type="match status" value="1"/>
</dbReference>
<dbReference type="Gene3D" id="1.10.1660.10">
    <property type="match status" value="1"/>
</dbReference>
<evidence type="ECO:0000313" key="2">
    <source>
        <dbReference type="EMBL" id="MBA8928027.1"/>
    </source>
</evidence>
<dbReference type="InterPro" id="IPR010093">
    <property type="entry name" value="SinI_DNA-bd"/>
</dbReference>
<dbReference type="InterPro" id="IPR041657">
    <property type="entry name" value="HTH_17"/>
</dbReference>
<reference evidence="2 3" key="1">
    <citation type="submission" date="2020-08" db="EMBL/GenBank/DDBJ databases">
        <title>Genomic Encyclopedia of Archaeal and Bacterial Type Strains, Phase II (KMG-II): from individual species to whole genera.</title>
        <authorList>
            <person name="Goeker M."/>
        </authorList>
    </citation>
    <scope>NUCLEOTIDE SEQUENCE [LARGE SCALE GENOMIC DNA]</scope>
    <source>
        <strain evidence="2 3">DSM 43850</strain>
    </source>
</reference>
<dbReference type="Pfam" id="PF12728">
    <property type="entry name" value="HTH_17"/>
    <property type="match status" value="1"/>
</dbReference>
<keyword evidence="3" id="KW-1185">Reference proteome</keyword>
<organism evidence="2 3">
    <name type="scientific">Kutzneria viridogrisea</name>
    <dbReference type="NCBI Taxonomy" id="47990"/>
    <lineage>
        <taxon>Bacteria</taxon>
        <taxon>Bacillati</taxon>
        <taxon>Actinomycetota</taxon>
        <taxon>Actinomycetes</taxon>
        <taxon>Pseudonocardiales</taxon>
        <taxon>Pseudonocardiaceae</taxon>
        <taxon>Kutzneria</taxon>
    </lineage>
</organism>
<dbReference type="EMBL" id="JACJID010000004">
    <property type="protein sequence ID" value="MBA8928027.1"/>
    <property type="molecule type" value="Genomic_DNA"/>
</dbReference>
<evidence type="ECO:0000259" key="1">
    <source>
        <dbReference type="Pfam" id="PF12728"/>
    </source>
</evidence>